<evidence type="ECO:0000256" key="1">
    <source>
        <dbReference type="ARBA" id="ARBA00023125"/>
    </source>
</evidence>
<dbReference type="CDD" id="cd04782">
    <property type="entry name" value="HTH_BltR"/>
    <property type="match status" value="1"/>
</dbReference>
<dbReference type="Gene3D" id="1.10.1660.10">
    <property type="match status" value="1"/>
</dbReference>
<dbReference type="SUPFAM" id="SSF46955">
    <property type="entry name" value="Putative DNA-binding domain"/>
    <property type="match status" value="1"/>
</dbReference>
<keyword evidence="1" id="KW-0238">DNA-binding</keyword>
<evidence type="ECO:0000259" key="3">
    <source>
        <dbReference type="PROSITE" id="PS50937"/>
    </source>
</evidence>
<feature type="domain" description="HTH merR-type" evidence="3">
    <location>
        <begin position="5"/>
        <end position="74"/>
    </location>
</feature>
<evidence type="ECO:0000256" key="2">
    <source>
        <dbReference type="SAM" id="Coils"/>
    </source>
</evidence>
<dbReference type="AlphaFoldDB" id="A0A6N3FFG0"/>
<keyword evidence="2" id="KW-0175">Coiled coil</keyword>
<dbReference type="InterPro" id="IPR000551">
    <property type="entry name" value="MerR-type_HTH_dom"/>
</dbReference>
<accession>A0A6N3FFG0</accession>
<dbReference type="InterPro" id="IPR009061">
    <property type="entry name" value="DNA-bd_dom_put_sf"/>
</dbReference>
<dbReference type="GO" id="GO:0003700">
    <property type="term" value="F:DNA-binding transcription factor activity"/>
    <property type="evidence" value="ECO:0007669"/>
    <property type="project" value="InterPro"/>
</dbReference>
<dbReference type="InterPro" id="IPR011256">
    <property type="entry name" value="Reg_factor_effector_dom_sf"/>
</dbReference>
<dbReference type="SMART" id="SM00422">
    <property type="entry name" value="HTH_MERR"/>
    <property type="match status" value="1"/>
</dbReference>
<sequence length="272" mass="32469">MKDNYFSTGEFAKLCNVNKKTLFYYDEIGLFKPEIVKENGYRYYSVYQLEVFDIIYTLRDLGVPLKQIKSFIDERNPKSVVEFFEYKTGEIENEIKQLKRKQEIMSNKIKIIKEAENILPNIDKIIIEEQEEEFLVLSDSIDKNKFPYDSEAYGKHLDYCYNQGLYIGYPLGFIKTIDDLYSKNENAYTYYYNKVKENKENENIIKKPRGRYLVGYINDSYINVSILYKRMLNYIKEHNLEVIGYTYEDVLFDLVAVQNLEDYIIKVSINIR</sequence>
<dbReference type="PANTHER" id="PTHR30204:SF85">
    <property type="entry name" value="MULTIDRUG-EFFLUX TRANSPORTER 2 REGULATOR"/>
    <property type="match status" value="1"/>
</dbReference>
<dbReference type="PROSITE" id="PS00552">
    <property type="entry name" value="HTH_MERR_1"/>
    <property type="match status" value="1"/>
</dbReference>
<gene>
    <name evidence="4" type="primary">bmrR_1</name>
    <name evidence="4" type="ORF">IBLFYP30_00376</name>
</gene>
<evidence type="ECO:0000313" key="4">
    <source>
        <dbReference type="EMBL" id="VYU50589.1"/>
    </source>
</evidence>
<dbReference type="PANTHER" id="PTHR30204">
    <property type="entry name" value="REDOX-CYCLING DRUG-SENSING TRANSCRIPTIONAL ACTIVATOR SOXR"/>
    <property type="match status" value="1"/>
</dbReference>
<reference evidence="4" key="1">
    <citation type="submission" date="2019-11" db="EMBL/GenBank/DDBJ databases">
        <authorList>
            <person name="Feng L."/>
        </authorList>
    </citation>
    <scope>NUCLEOTIDE SEQUENCE</scope>
    <source>
        <strain evidence="4">IbartlettiiLFYP30</strain>
    </source>
</reference>
<proteinExistence type="predicted"/>
<dbReference type="Gene3D" id="3.20.80.10">
    <property type="entry name" value="Regulatory factor, effector binding domain"/>
    <property type="match status" value="1"/>
</dbReference>
<protein>
    <submittedName>
        <fullName evidence="4">Multidrug-efflux transporter 1 regulator</fullName>
    </submittedName>
</protein>
<dbReference type="Pfam" id="PF13411">
    <property type="entry name" value="MerR_1"/>
    <property type="match status" value="1"/>
</dbReference>
<organism evidence="4">
    <name type="scientific">Intestinibacter bartlettii</name>
    <dbReference type="NCBI Taxonomy" id="261299"/>
    <lineage>
        <taxon>Bacteria</taxon>
        <taxon>Bacillati</taxon>
        <taxon>Bacillota</taxon>
        <taxon>Clostridia</taxon>
        <taxon>Peptostreptococcales</taxon>
        <taxon>Peptostreptococcaceae</taxon>
        <taxon>Intestinibacter</taxon>
    </lineage>
</organism>
<feature type="coiled-coil region" evidence="2">
    <location>
        <begin position="81"/>
        <end position="115"/>
    </location>
</feature>
<dbReference type="InterPro" id="IPR047057">
    <property type="entry name" value="MerR_fam"/>
</dbReference>
<dbReference type="SUPFAM" id="SSF55136">
    <property type="entry name" value="Probable bacterial effector-binding domain"/>
    <property type="match status" value="1"/>
</dbReference>
<dbReference type="RefSeq" id="WP_024038099.1">
    <property type="nucleotide sequence ID" value="NZ_CABIXZ010000004.1"/>
</dbReference>
<name>A0A6N3FFG0_9FIRM</name>
<dbReference type="PROSITE" id="PS50937">
    <property type="entry name" value="HTH_MERR_2"/>
    <property type="match status" value="1"/>
</dbReference>
<dbReference type="GO" id="GO:0003677">
    <property type="term" value="F:DNA binding"/>
    <property type="evidence" value="ECO:0007669"/>
    <property type="project" value="UniProtKB-KW"/>
</dbReference>
<dbReference type="EMBL" id="CACRUE010000044">
    <property type="protein sequence ID" value="VYU50589.1"/>
    <property type="molecule type" value="Genomic_DNA"/>
</dbReference>